<reference evidence="1 2" key="1">
    <citation type="submission" date="2017-11" db="EMBL/GenBank/DDBJ databases">
        <title>Animal gut microbial communities from fecal samples from Wisconsin, USA.</title>
        <authorList>
            <person name="Neumann A."/>
        </authorList>
    </citation>
    <scope>NUCLEOTIDE SEQUENCE [LARGE SCALE GENOMIC DNA]</scope>
    <source>
        <strain evidence="1 2">UWS3</strain>
    </source>
</reference>
<dbReference type="AlphaFoldDB" id="A0A2M9A8E2"/>
<organism evidence="1 2">
    <name type="scientific">Hallerella succinigenes</name>
    <dbReference type="NCBI Taxonomy" id="1896222"/>
    <lineage>
        <taxon>Bacteria</taxon>
        <taxon>Pseudomonadati</taxon>
        <taxon>Fibrobacterota</taxon>
        <taxon>Fibrobacteria</taxon>
        <taxon>Fibrobacterales</taxon>
        <taxon>Fibrobacteraceae</taxon>
        <taxon>Hallerella</taxon>
    </lineage>
</organism>
<gene>
    <name evidence="1" type="ORF">BGX16_2010</name>
</gene>
<proteinExistence type="predicted"/>
<dbReference type="EMBL" id="PGEX01000001">
    <property type="protein sequence ID" value="PJJ41996.1"/>
    <property type="molecule type" value="Genomic_DNA"/>
</dbReference>
<accession>A0A2M9A8E2</accession>
<dbReference type="Proteomes" id="UP000231134">
    <property type="component" value="Unassembled WGS sequence"/>
</dbReference>
<dbReference type="RefSeq" id="WP_100425892.1">
    <property type="nucleotide sequence ID" value="NZ_JAQXKX010000054.1"/>
</dbReference>
<evidence type="ECO:0000313" key="1">
    <source>
        <dbReference type="EMBL" id="PJJ41996.1"/>
    </source>
</evidence>
<comment type="caution">
    <text evidence="1">The sequence shown here is derived from an EMBL/GenBank/DDBJ whole genome shotgun (WGS) entry which is preliminary data.</text>
</comment>
<sequence length="155" mass="16753">MDSKKMKLILAVSVAVNVALLVIMFALKSGYAEQAQASYKVATKAYTDQVAKTVKAQNDFIQKGNLIWQLTFETTAQNLSKSAFDARVAALDEGKLLNPQTSGEVTTLSCGENCKVSFTFKGGKFVSVDNQELVALSPSATFKVEAPAPFSFKEK</sequence>
<keyword evidence="2" id="KW-1185">Reference proteome</keyword>
<evidence type="ECO:0000313" key="2">
    <source>
        <dbReference type="Proteomes" id="UP000231134"/>
    </source>
</evidence>
<dbReference type="OrthoDB" id="9812789at2"/>
<protein>
    <submittedName>
        <fullName evidence="1">Uncharacterized protein</fullName>
    </submittedName>
</protein>
<name>A0A2M9A8E2_9BACT</name>